<gene>
    <name evidence="2" type="ORF">AAAT05_09505</name>
</gene>
<feature type="region of interest" description="Disordered" evidence="1">
    <location>
        <begin position="72"/>
        <end position="105"/>
    </location>
</feature>
<keyword evidence="3" id="KW-1185">Reference proteome</keyword>
<organism evidence="2 3">
    <name type="scientific">Paratractidigestivibacter faecalis</name>
    <dbReference type="NCBI Taxonomy" id="2292441"/>
    <lineage>
        <taxon>Bacteria</taxon>
        <taxon>Bacillati</taxon>
        <taxon>Actinomycetota</taxon>
        <taxon>Coriobacteriia</taxon>
        <taxon>Coriobacteriales</taxon>
        <taxon>Atopobiaceae</taxon>
        <taxon>Paratractidigestivibacter</taxon>
    </lineage>
</organism>
<name>A0ABV1II45_9ACTN</name>
<sequence length="105" mass="11713">MSDYRELYEAEDHARFMAELTEISPESFTLDELRAILDEMVESKVAIEDNVREDFAKLDKVRQTRLLDSLGASGSATATGGTARSWTAPCTTTVRSSDVRTPPQR</sequence>
<dbReference type="Proteomes" id="UP001478817">
    <property type="component" value="Unassembled WGS sequence"/>
</dbReference>
<evidence type="ECO:0000256" key="1">
    <source>
        <dbReference type="SAM" id="MobiDB-lite"/>
    </source>
</evidence>
<reference evidence="2 3" key="1">
    <citation type="submission" date="2024-04" db="EMBL/GenBank/DDBJ databases">
        <title>Human intestinal bacterial collection.</title>
        <authorList>
            <person name="Pauvert C."/>
            <person name="Hitch T.C.A."/>
            <person name="Clavel T."/>
        </authorList>
    </citation>
    <scope>NUCLEOTIDE SEQUENCE [LARGE SCALE GENOMIC DNA]</scope>
    <source>
        <strain evidence="2 3">CLA-AA-H197</strain>
    </source>
</reference>
<evidence type="ECO:0000313" key="3">
    <source>
        <dbReference type="Proteomes" id="UP001478817"/>
    </source>
</evidence>
<evidence type="ECO:0000313" key="2">
    <source>
        <dbReference type="EMBL" id="MEQ2638572.1"/>
    </source>
</evidence>
<dbReference type="EMBL" id="JBBNGS010000025">
    <property type="protein sequence ID" value="MEQ2638572.1"/>
    <property type="molecule type" value="Genomic_DNA"/>
</dbReference>
<protein>
    <submittedName>
        <fullName evidence="2">Uncharacterized protein</fullName>
    </submittedName>
</protein>
<accession>A0ABV1II45</accession>
<comment type="caution">
    <text evidence="2">The sequence shown here is derived from an EMBL/GenBank/DDBJ whole genome shotgun (WGS) entry which is preliminary data.</text>
</comment>
<proteinExistence type="predicted"/>
<dbReference type="RefSeq" id="WP_349183256.1">
    <property type="nucleotide sequence ID" value="NZ_JBBNGS010000025.1"/>
</dbReference>
<feature type="compositionally biased region" description="Low complexity" evidence="1">
    <location>
        <begin position="72"/>
        <end position="88"/>
    </location>
</feature>